<reference evidence="3 4" key="1">
    <citation type="submission" date="2024-12" db="EMBL/GenBank/DDBJ databases">
        <title>Forecasting of Potato common scab and diversities of Pathogenic streptomyces spp. in china.</title>
        <authorList>
            <person name="Handique U."/>
            <person name="Wu J."/>
        </authorList>
    </citation>
    <scope>NUCLEOTIDE SEQUENCE [LARGE SCALE GENOMIC DNA]</scope>
    <source>
        <strain evidence="3 4">ZRIMU1585</strain>
    </source>
</reference>
<keyword evidence="4" id="KW-1185">Reference proteome</keyword>
<dbReference type="EMBL" id="JBJVNE010000118">
    <property type="protein sequence ID" value="MFM9653624.1"/>
    <property type="molecule type" value="Genomic_DNA"/>
</dbReference>
<evidence type="ECO:0000256" key="2">
    <source>
        <dbReference type="ARBA" id="ARBA00023027"/>
    </source>
</evidence>
<gene>
    <name evidence="3" type="ORF">ACKI1S_47120</name>
</gene>
<comment type="caution">
    <text evidence="3">The sequence shown here is derived from an EMBL/GenBank/DDBJ whole genome shotgun (WGS) entry which is preliminary data.</text>
</comment>
<dbReference type="Gene3D" id="3.40.50.720">
    <property type="entry name" value="NAD(P)-binding Rossmann-like Domain"/>
    <property type="match status" value="2"/>
</dbReference>
<evidence type="ECO:0000313" key="3">
    <source>
        <dbReference type="EMBL" id="MFM9653624.1"/>
    </source>
</evidence>
<proteinExistence type="predicted"/>
<organism evidence="3 4">
    <name type="scientific">Streptomyces galilaeus</name>
    <dbReference type="NCBI Taxonomy" id="33899"/>
    <lineage>
        <taxon>Bacteria</taxon>
        <taxon>Bacillati</taxon>
        <taxon>Actinomycetota</taxon>
        <taxon>Actinomycetes</taxon>
        <taxon>Kitasatosporales</taxon>
        <taxon>Streptomycetaceae</taxon>
        <taxon>Streptomyces</taxon>
    </lineage>
</organism>
<protein>
    <submittedName>
        <fullName evidence="3">Dihydrofolate reductase</fullName>
    </submittedName>
</protein>
<evidence type="ECO:0000256" key="1">
    <source>
        <dbReference type="ARBA" id="ARBA00023002"/>
    </source>
</evidence>
<dbReference type="PANTHER" id="PTHR43333">
    <property type="entry name" value="2-HACID_DH_C DOMAIN-CONTAINING PROTEIN"/>
    <property type="match status" value="1"/>
</dbReference>
<dbReference type="PANTHER" id="PTHR43333:SF1">
    <property type="entry name" value="D-ISOMER SPECIFIC 2-HYDROXYACID DEHYDROGENASE NAD-BINDING DOMAIN-CONTAINING PROTEIN"/>
    <property type="match status" value="1"/>
</dbReference>
<name>A0ABW9J0T7_STRGJ</name>
<dbReference type="Proteomes" id="UP001631993">
    <property type="component" value="Unassembled WGS sequence"/>
</dbReference>
<accession>A0ABW9J0T7</accession>
<keyword evidence="2" id="KW-0520">NAD</keyword>
<feature type="non-terminal residue" evidence="3">
    <location>
        <position position="1"/>
    </location>
</feature>
<evidence type="ECO:0000313" key="4">
    <source>
        <dbReference type="Proteomes" id="UP001631993"/>
    </source>
</evidence>
<keyword evidence="1" id="KW-0560">Oxidoreductase</keyword>
<sequence length="60" mass="6527">VTDPEPLPADHPLWALEGVLIAPHVGGATGAMRPRIARLVRRQIEHFLAGEEPENVVLRG</sequence>